<dbReference type="EMBL" id="SJPX01000006">
    <property type="protein sequence ID" value="TWU46891.1"/>
    <property type="molecule type" value="Genomic_DNA"/>
</dbReference>
<name>A0A5C6EGQ0_9BACT</name>
<proteinExistence type="predicted"/>
<keyword evidence="1" id="KW-0812">Transmembrane</keyword>
<feature type="transmembrane region" description="Helical" evidence="1">
    <location>
        <begin position="68"/>
        <end position="92"/>
    </location>
</feature>
<keyword evidence="3" id="KW-1185">Reference proteome</keyword>
<comment type="caution">
    <text evidence="2">The sequence shown here is derived from an EMBL/GenBank/DDBJ whole genome shotgun (WGS) entry which is preliminary data.</text>
</comment>
<gene>
    <name evidence="2" type="ORF">Poly59_58650</name>
</gene>
<accession>A0A5C6EGQ0</accession>
<protein>
    <submittedName>
        <fullName evidence="2">Uncharacterized protein</fullName>
    </submittedName>
</protein>
<organism evidence="2 3">
    <name type="scientific">Rubripirellula reticaptiva</name>
    <dbReference type="NCBI Taxonomy" id="2528013"/>
    <lineage>
        <taxon>Bacteria</taxon>
        <taxon>Pseudomonadati</taxon>
        <taxon>Planctomycetota</taxon>
        <taxon>Planctomycetia</taxon>
        <taxon>Pirellulales</taxon>
        <taxon>Pirellulaceae</taxon>
        <taxon>Rubripirellula</taxon>
    </lineage>
</organism>
<dbReference type="Proteomes" id="UP000317977">
    <property type="component" value="Unassembled WGS sequence"/>
</dbReference>
<reference evidence="2 3" key="1">
    <citation type="submission" date="2019-02" db="EMBL/GenBank/DDBJ databases">
        <title>Deep-cultivation of Planctomycetes and their phenomic and genomic characterization uncovers novel biology.</title>
        <authorList>
            <person name="Wiegand S."/>
            <person name="Jogler M."/>
            <person name="Boedeker C."/>
            <person name="Pinto D."/>
            <person name="Vollmers J."/>
            <person name="Rivas-Marin E."/>
            <person name="Kohn T."/>
            <person name="Peeters S.H."/>
            <person name="Heuer A."/>
            <person name="Rast P."/>
            <person name="Oberbeckmann S."/>
            <person name="Bunk B."/>
            <person name="Jeske O."/>
            <person name="Meyerdierks A."/>
            <person name="Storesund J.E."/>
            <person name="Kallscheuer N."/>
            <person name="Luecker S."/>
            <person name="Lage O.M."/>
            <person name="Pohl T."/>
            <person name="Merkel B.J."/>
            <person name="Hornburger P."/>
            <person name="Mueller R.-W."/>
            <person name="Bruemmer F."/>
            <person name="Labrenz M."/>
            <person name="Spormann A.M."/>
            <person name="Op Den Camp H."/>
            <person name="Overmann J."/>
            <person name="Amann R."/>
            <person name="Jetten M.S.M."/>
            <person name="Mascher T."/>
            <person name="Medema M.H."/>
            <person name="Devos D.P."/>
            <person name="Kaster A.-K."/>
            <person name="Ovreas L."/>
            <person name="Rohde M."/>
            <person name="Galperin M.Y."/>
            <person name="Jogler C."/>
        </authorList>
    </citation>
    <scope>NUCLEOTIDE SEQUENCE [LARGE SCALE GENOMIC DNA]</scope>
    <source>
        <strain evidence="2 3">Poly59</strain>
    </source>
</reference>
<keyword evidence="1" id="KW-1133">Transmembrane helix</keyword>
<dbReference type="OrthoDB" id="272134at2"/>
<evidence type="ECO:0000313" key="3">
    <source>
        <dbReference type="Proteomes" id="UP000317977"/>
    </source>
</evidence>
<sequence length="227" mass="24758">MSVRSVKCPGCGTSLNVPVAMANVKCPSCATIWNVDNPGAAQISADAKQQKQLAEAAVETDSGNKVNFAIIGGLVAAGMVLLGIIGVSVMLISQTPAPSEIESPEAETIKPRIPEPYREVDLPESERMAIYADYRAVAKTTVEKALILPQGTRVRKNLEVMLEKTYDRELVHFSLLHNIEVEDVLEIIKEGDAKVWDDSPRSHAVRDGKRVYAEEMSEGWKKSPNSN</sequence>
<evidence type="ECO:0000313" key="2">
    <source>
        <dbReference type="EMBL" id="TWU46891.1"/>
    </source>
</evidence>
<dbReference type="AlphaFoldDB" id="A0A5C6EGQ0"/>
<keyword evidence="1" id="KW-0472">Membrane</keyword>
<evidence type="ECO:0000256" key="1">
    <source>
        <dbReference type="SAM" id="Phobius"/>
    </source>
</evidence>